<dbReference type="EMBL" id="FNUK01000027">
    <property type="protein sequence ID" value="SEG08308.1"/>
    <property type="molecule type" value="Genomic_DNA"/>
</dbReference>
<reference evidence="8" key="1">
    <citation type="submission" date="2016-10" db="EMBL/GenBank/DDBJ databases">
        <authorList>
            <person name="Varghese N."/>
            <person name="Submissions S."/>
        </authorList>
    </citation>
    <scope>NUCLEOTIDE SEQUENCE [LARGE SCALE GENOMIC DNA]</scope>
    <source>
        <strain evidence="8">DSM 5463</strain>
    </source>
</reference>
<dbReference type="Pfam" id="PF21715">
    <property type="entry name" value="CggR_N"/>
    <property type="match status" value="1"/>
</dbReference>
<evidence type="ECO:0000313" key="8">
    <source>
        <dbReference type="Proteomes" id="UP000242850"/>
    </source>
</evidence>
<evidence type="ECO:0000259" key="6">
    <source>
        <dbReference type="Pfam" id="PF21715"/>
    </source>
</evidence>
<keyword evidence="2" id="KW-0805">Transcription regulation</keyword>
<dbReference type="AlphaFoldDB" id="A0A1H5X988"/>
<feature type="domain" description="Sugar-binding" evidence="5">
    <location>
        <begin position="91"/>
        <end position="337"/>
    </location>
</feature>
<dbReference type="SUPFAM" id="SSF100950">
    <property type="entry name" value="NagB/RpiA/CoA transferase-like"/>
    <property type="match status" value="1"/>
</dbReference>
<dbReference type="Proteomes" id="UP000242850">
    <property type="component" value="Unassembled WGS sequence"/>
</dbReference>
<comment type="similarity">
    <text evidence="1">Belongs to the SorC transcriptional regulatory family.</text>
</comment>
<dbReference type="PANTHER" id="PTHR34294:SF5">
    <property type="entry name" value="CENTRAL GLYCOLYTIC GENES REGULATOR"/>
    <property type="match status" value="1"/>
</dbReference>
<protein>
    <submittedName>
        <fullName evidence="7">Central glycolytic genes regulator</fullName>
    </submittedName>
</protein>
<dbReference type="Gene3D" id="3.40.50.1360">
    <property type="match status" value="1"/>
</dbReference>
<dbReference type="InterPro" id="IPR007324">
    <property type="entry name" value="Sugar-bd_dom_put"/>
</dbReference>
<dbReference type="SUPFAM" id="SSF46785">
    <property type="entry name" value="Winged helix' DNA-binding domain"/>
    <property type="match status" value="1"/>
</dbReference>
<evidence type="ECO:0000256" key="3">
    <source>
        <dbReference type="ARBA" id="ARBA00023125"/>
    </source>
</evidence>
<dbReference type="Pfam" id="PF04198">
    <property type="entry name" value="Sugar-bind"/>
    <property type="match status" value="1"/>
</dbReference>
<evidence type="ECO:0000256" key="4">
    <source>
        <dbReference type="ARBA" id="ARBA00023163"/>
    </source>
</evidence>
<evidence type="ECO:0000256" key="1">
    <source>
        <dbReference type="ARBA" id="ARBA00010466"/>
    </source>
</evidence>
<gene>
    <name evidence="7" type="ORF">SAMN05660865_01700</name>
</gene>
<keyword evidence="4" id="KW-0804">Transcription</keyword>
<dbReference type="InterPro" id="IPR048715">
    <property type="entry name" value="CggR_N"/>
</dbReference>
<evidence type="ECO:0000259" key="5">
    <source>
        <dbReference type="Pfam" id="PF04198"/>
    </source>
</evidence>
<proteinExistence type="inferred from homology"/>
<dbReference type="RefSeq" id="WP_103896618.1">
    <property type="nucleotide sequence ID" value="NZ_FNUK01000027.1"/>
</dbReference>
<evidence type="ECO:0000313" key="7">
    <source>
        <dbReference type="EMBL" id="SEG08308.1"/>
    </source>
</evidence>
<name>A0A1H5X988_9CLOT</name>
<sequence>MKEILLIQQKIIPEMIELLKKRFDILSNIYYNQPIGRRTLSQELNLGERVIRTEVEFLKNQGLIEVTPAGMIITKEGEKILGDLRELIYEINNYKHVEEKLERFLKIKKVIIVSGDSEKDKTVLKEMGRVCANYVKDLIYDGSIISITGGTSVAQVVENFPKLNTKGVLVVPARGGFGRDVETQANTLTANLAKKINANYRLLHVPDNISLETLETIANEPEIKEILDILPKTNILIFGIGRADEMSKRRGMAKEQIDELIKKGAVAEAFGYYFNSEGEVVFRTSSIGINFSDVKNIKNVVAIAGGKNKAEAIIATKINNPNMVLVTDEAAANEMVNMLSNK</sequence>
<keyword evidence="3" id="KW-0238">DNA-binding</keyword>
<dbReference type="OrthoDB" id="9793820at2"/>
<evidence type="ECO:0000256" key="2">
    <source>
        <dbReference type="ARBA" id="ARBA00023015"/>
    </source>
</evidence>
<feature type="domain" description="CggR N-terminal DNA binding" evidence="6">
    <location>
        <begin position="19"/>
        <end position="87"/>
    </location>
</feature>
<dbReference type="GO" id="GO:0030246">
    <property type="term" value="F:carbohydrate binding"/>
    <property type="evidence" value="ECO:0007669"/>
    <property type="project" value="InterPro"/>
</dbReference>
<accession>A0A1H5X988</accession>
<dbReference type="InterPro" id="IPR036388">
    <property type="entry name" value="WH-like_DNA-bd_sf"/>
</dbReference>
<dbReference type="InterPro" id="IPR036390">
    <property type="entry name" value="WH_DNA-bd_sf"/>
</dbReference>
<dbReference type="Gene3D" id="1.10.10.10">
    <property type="entry name" value="Winged helix-like DNA-binding domain superfamily/Winged helix DNA-binding domain"/>
    <property type="match status" value="1"/>
</dbReference>
<keyword evidence="8" id="KW-1185">Reference proteome</keyword>
<dbReference type="GO" id="GO:0003677">
    <property type="term" value="F:DNA binding"/>
    <property type="evidence" value="ECO:0007669"/>
    <property type="project" value="UniProtKB-KW"/>
</dbReference>
<dbReference type="InterPro" id="IPR051054">
    <property type="entry name" value="SorC_transcr_regulators"/>
</dbReference>
<organism evidence="7 8">
    <name type="scientific">Caloramator fervidus</name>
    <dbReference type="NCBI Taxonomy" id="29344"/>
    <lineage>
        <taxon>Bacteria</taxon>
        <taxon>Bacillati</taxon>
        <taxon>Bacillota</taxon>
        <taxon>Clostridia</taxon>
        <taxon>Eubacteriales</taxon>
        <taxon>Clostridiaceae</taxon>
        <taxon>Caloramator</taxon>
    </lineage>
</organism>
<dbReference type="InterPro" id="IPR037171">
    <property type="entry name" value="NagB/RpiA_transferase-like"/>
</dbReference>
<dbReference type="PANTHER" id="PTHR34294">
    <property type="entry name" value="TRANSCRIPTIONAL REGULATOR-RELATED"/>
    <property type="match status" value="1"/>
</dbReference>